<feature type="chain" id="PRO_5034247765" evidence="1">
    <location>
        <begin position="22"/>
        <end position="147"/>
    </location>
</feature>
<dbReference type="AlphaFoldDB" id="A0A8H7RIX4"/>
<protein>
    <submittedName>
        <fullName evidence="2">Uncharacterized protein</fullName>
    </submittedName>
</protein>
<accession>A0A8H7RIX4</accession>
<dbReference type="EMBL" id="JAEPRD010000007">
    <property type="protein sequence ID" value="KAG2211976.1"/>
    <property type="molecule type" value="Genomic_DNA"/>
</dbReference>
<evidence type="ECO:0000256" key="1">
    <source>
        <dbReference type="SAM" id="SignalP"/>
    </source>
</evidence>
<keyword evidence="3" id="KW-1185">Reference proteome</keyword>
<comment type="caution">
    <text evidence="2">The sequence shown here is derived from an EMBL/GenBank/DDBJ whole genome shotgun (WGS) entry which is preliminary data.</text>
</comment>
<evidence type="ECO:0000313" key="2">
    <source>
        <dbReference type="EMBL" id="KAG2211976.1"/>
    </source>
</evidence>
<evidence type="ECO:0000313" key="3">
    <source>
        <dbReference type="Proteomes" id="UP000603453"/>
    </source>
</evidence>
<gene>
    <name evidence="2" type="ORF">INT47_004663</name>
</gene>
<keyword evidence="1" id="KW-0732">Signal</keyword>
<sequence length="147" mass="16851">MLPSSRFIILILFFKLNTVWADDTDELMPADVARQIKECADACQGYRKTLFNFMTEMNTTSYELAQKEFSTCQTKCPRCSLQGAADAMGSIQEFSPAFSIENRRYIRWKQTNIIPSIELCVSQWNRSAIFGCDWNPVELYTSDCILG</sequence>
<dbReference type="Proteomes" id="UP000603453">
    <property type="component" value="Unassembled WGS sequence"/>
</dbReference>
<name>A0A8H7RIX4_9FUNG</name>
<proteinExistence type="predicted"/>
<organism evidence="2 3">
    <name type="scientific">Mucor saturninus</name>
    <dbReference type="NCBI Taxonomy" id="64648"/>
    <lineage>
        <taxon>Eukaryota</taxon>
        <taxon>Fungi</taxon>
        <taxon>Fungi incertae sedis</taxon>
        <taxon>Mucoromycota</taxon>
        <taxon>Mucoromycotina</taxon>
        <taxon>Mucoromycetes</taxon>
        <taxon>Mucorales</taxon>
        <taxon>Mucorineae</taxon>
        <taxon>Mucoraceae</taxon>
        <taxon>Mucor</taxon>
    </lineage>
</organism>
<reference evidence="2" key="1">
    <citation type="submission" date="2020-12" db="EMBL/GenBank/DDBJ databases">
        <title>Metabolic potential, ecology and presence of endohyphal bacteria is reflected in genomic diversity of Mucoromycotina.</title>
        <authorList>
            <person name="Muszewska A."/>
            <person name="Okrasinska A."/>
            <person name="Steczkiewicz K."/>
            <person name="Drgas O."/>
            <person name="Orlowska M."/>
            <person name="Perlinska-Lenart U."/>
            <person name="Aleksandrzak-Piekarczyk T."/>
            <person name="Szatraj K."/>
            <person name="Zielenkiewicz U."/>
            <person name="Pilsyk S."/>
            <person name="Malc E."/>
            <person name="Mieczkowski P."/>
            <person name="Kruszewska J.S."/>
            <person name="Biernat P."/>
            <person name="Pawlowska J."/>
        </authorList>
    </citation>
    <scope>NUCLEOTIDE SEQUENCE</scope>
    <source>
        <strain evidence="2">WA0000017839</strain>
    </source>
</reference>
<feature type="signal peptide" evidence="1">
    <location>
        <begin position="1"/>
        <end position="21"/>
    </location>
</feature>